<dbReference type="PROSITE" id="PS00688">
    <property type="entry name" value="SIGMA54_INTERACT_3"/>
    <property type="match status" value="1"/>
</dbReference>
<keyword evidence="3" id="KW-0805">Transcription regulation</keyword>
<protein>
    <submittedName>
        <fullName evidence="7">Sigma 54-interacting transcriptional regulator</fullName>
    </submittedName>
</protein>
<accession>A0ABR8YQ10</accession>
<keyword evidence="1" id="KW-0547">Nucleotide-binding</keyword>
<keyword evidence="8" id="KW-1185">Reference proteome</keyword>
<dbReference type="PROSITE" id="PS50045">
    <property type="entry name" value="SIGMA54_INTERACT_4"/>
    <property type="match status" value="1"/>
</dbReference>
<comment type="caution">
    <text evidence="7">The sequence shown here is derived from an EMBL/GenBank/DDBJ whole genome shotgun (WGS) entry which is preliminary data.</text>
</comment>
<sequence>MKKTISVVVLDFKAGEFYVKEINELFGEYVEITLYSVSDGSAMGTLPKADLFVISTDAYGSAEEVARHVPIDSLTMAIEVSYRWSTLQKLSMIPKGTRALFVNLTDTMAREAIAQLQQLGINHIRFIPFYPGGVLKEPVDMAVTPEEERYVPEGIKKVLNIGHRSCTSGMMIEIALRLGLEELLETKKFQNYFNEMATNNYSFDQIYARSRRMESQFHILMEILDEGLVGVNEKGEIFACNKKACQIAKIEKNLVLGRCGEKVFPYIPFYSALKDKKEIPPKVIKLGGVNVSIAVIPVLRQKECIGAFATLQEFSELESKQNELRNQLLKKGHCAKYTFDDVIGESDCVCRTKRILKRMAATESPVLIVGETGTGKELLAHAVHCASKRSNNPFIAINVAAMPENLLESELFGYEEGAFTGAKKGGRPGLFEFAHGGTLFLDEVEGMSQAMQVKLLRVLQEGEVMRVGGSGIISIDVRIVAATNESLDQKVEEGSFRKDLYYRLNTLTVVVPTLRERGEDVFLLMEHFKKELQGDFQLSGEVKNFLRQYSWPGNIRELHNTVEYFLYTGKQVIEMEDLPPTIFRDRICKSMNIEKKERVQEVVSPFWFVLEQLYMAAERNEFIGRDKLMIKAKEEYLLISQKEIRDILKDMEEKGFVKIRKGRGGSRITLKGKEYWQNRHMYR</sequence>
<dbReference type="InterPro" id="IPR027417">
    <property type="entry name" value="P-loop_NTPase"/>
</dbReference>
<dbReference type="Gene3D" id="3.30.450.20">
    <property type="entry name" value="PAS domain"/>
    <property type="match status" value="1"/>
</dbReference>
<dbReference type="Proteomes" id="UP000627166">
    <property type="component" value="Unassembled WGS sequence"/>
</dbReference>
<reference evidence="7 8" key="1">
    <citation type="submission" date="2020-08" db="EMBL/GenBank/DDBJ databases">
        <title>A Genomic Blueprint of the Chicken Gut Microbiome.</title>
        <authorList>
            <person name="Gilroy R."/>
            <person name="Ravi A."/>
            <person name="Getino M."/>
            <person name="Pursley I."/>
            <person name="Horton D.L."/>
            <person name="Alikhan N.-F."/>
            <person name="Baker D."/>
            <person name="Gharbi K."/>
            <person name="Hall N."/>
            <person name="Watson M."/>
            <person name="Adriaenssens E.M."/>
            <person name="Foster-Nyarko E."/>
            <person name="Jarju S."/>
            <person name="Secka A."/>
            <person name="Antonio M."/>
            <person name="Oren A."/>
            <person name="Chaudhuri R."/>
            <person name="La Ragione R.M."/>
            <person name="Hildebrand F."/>
            <person name="Pallen M.J."/>
        </authorList>
    </citation>
    <scope>NUCLEOTIDE SEQUENCE [LARGE SCALE GENOMIC DNA]</scope>
    <source>
        <strain evidence="7 8">N37</strain>
    </source>
</reference>
<evidence type="ECO:0000256" key="5">
    <source>
        <dbReference type="ARBA" id="ARBA00023163"/>
    </source>
</evidence>
<dbReference type="InterPro" id="IPR036388">
    <property type="entry name" value="WH-like_DNA-bd_sf"/>
</dbReference>
<name>A0ABR8YQ10_9CLOT</name>
<gene>
    <name evidence="7" type="ORF">H9637_04605</name>
</gene>
<dbReference type="PANTHER" id="PTHR32071">
    <property type="entry name" value="TRANSCRIPTIONAL REGULATORY PROTEIN"/>
    <property type="match status" value="1"/>
</dbReference>
<dbReference type="EMBL" id="JACSQB010000036">
    <property type="protein sequence ID" value="MBD8046327.1"/>
    <property type="molecule type" value="Genomic_DNA"/>
</dbReference>
<dbReference type="InterPro" id="IPR002078">
    <property type="entry name" value="Sigma_54_int"/>
</dbReference>
<organism evidence="7 8">
    <name type="scientific">Clostridium faecium</name>
    <dbReference type="NCBI Taxonomy" id="2762223"/>
    <lineage>
        <taxon>Bacteria</taxon>
        <taxon>Bacillati</taxon>
        <taxon>Bacillota</taxon>
        <taxon>Clostridia</taxon>
        <taxon>Eubacteriales</taxon>
        <taxon>Clostridiaceae</taxon>
        <taxon>Clostridium</taxon>
    </lineage>
</organism>
<keyword evidence="4" id="KW-0238">DNA-binding</keyword>
<evidence type="ECO:0000313" key="8">
    <source>
        <dbReference type="Proteomes" id="UP000627166"/>
    </source>
</evidence>
<dbReference type="PANTHER" id="PTHR32071:SF57">
    <property type="entry name" value="C4-DICARBOXYLATE TRANSPORT TRANSCRIPTIONAL REGULATORY PROTEIN DCTD"/>
    <property type="match status" value="1"/>
</dbReference>
<evidence type="ECO:0000256" key="3">
    <source>
        <dbReference type="ARBA" id="ARBA00023015"/>
    </source>
</evidence>
<dbReference type="SMART" id="SM00382">
    <property type="entry name" value="AAA"/>
    <property type="match status" value="1"/>
</dbReference>
<dbReference type="PROSITE" id="PS00676">
    <property type="entry name" value="SIGMA54_INTERACT_2"/>
    <property type="match status" value="1"/>
</dbReference>
<feature type="domain" description="Sigma-54 factor interaction" evidence="6">
    <location>
        <begin position="342"/>
        <end position="567"/>
    </location>
</feature>
<dbReference type="InterPro" id="IPR025943">
    <property type="entry name" value="Sigma_54_int_dom_ATP-bd_2"/>
</dbReference>
<dbReference type="Gene3D" id="1.10.8.60">
    <property type="match status" value="1"/>
</dbReference>
<dbReference type="SUPFAM" id="SSF52540">
    <property type="entry name" value="P-loop containing nucleoside triphosphate hydrolases"/>
    <property type="match status" value="1"/>
</dbReference>
<evidence type="ECO:0000259" key="6">
    <source>
        <dbReference type="PROSITE" id="PS50045"/>
    </source>
</evidence>
<dbReference type="PROSITE" id="PS00675">
    <property type="entry name" value="SIGMA54_INTERACT_1"/>
    <property type="match status" value="1"/>
</dbReference>
<dbReference type="Pfam" id="PF00158">
    <property type="entry name" value="Sigma54_activat"/>
    <property type="match status" value="1"/>
</dbReference>
<dbReference type="Gene3D" id="1.10.10.10">
    <property type="entry name" value="Winged helix-like DNA-binding domain superfamily/Winged helix DNA-binding domain"/>
    <property type="match status" value="1"/>
</dbReference>
<keyword evidence="5" id="KW-0804">Transcription</keyword>
<dbReference type="InterPro" id="IPR058031">
    <property type="entry name" value="AAA_lid_NorR"/>
</dbReference>
<dbReference type="InterPro" id="IPR003593">
    <property type="entry name" value="AAA+_ATPase"/>
</dbReference>
<proteinExistence type="predicted"/>
<dbReference type="CDD" id="cd00009">
    <property type="entry name" value="AAA"/>
    <property type="match status" value="1"/>
</dbReference>
<dbReference type="Pfam" id="PF25601">
    <property type="entry name" value="AAA_lid_14"/>
    <property type="match status" value="1"/>
</dbReference>
<evidence type="ECO:0000256" key="2">
    <source>
        <dbReference type="ARBA" id="ARBA00022840"/>
    </source>
</evidence>
<dbReference type="RefSeq" id="WP_191739298.1">
    <property type="nucleotide sequence ID" value="NZ_JACSQB010000036.1"/>
</dbReference>
<dbReference type="InterPro" id="IPR025944">
    <property type="entry name" value="Sigma_54_int_dom_CS"/>
</dbReference>
<dbReference type="InterPro" id="IPR025662">
    <property type="entry name" value="Sigma_54_int_dom_ATP-bd_1"/>
</dbReference>
<keyword evidence="2" id="KW-0067">ATP-binding</keyword>
<dbReference type="Gene3D" id="3.40.50.300">
    <property type="entry name" value="P-loop containing nucleotide triphosphate hydrolases"/>
    <property type="match status" value="1"/>
</dbReference>
<evidence type="ECO:0000256" key="1">
    <source>
        <dbReference type="ARBA" id="ARBA00022741"/>
    </source>
</evidence>
<evidence type="ECO:0000313" key="7">
    <source>
        <dbReference type="EMBL" id="MBD8046327.1"/>
    </source>
</evidence>
<evidence type="ECO:0000256" key="4">
    <source>
        <dbReference type="ARBA" id="ARBA00023125"/>
    </source>
</evidence>